<proteinExistence type="predicted"/>
<accession>A0A182W8W3</accession>
<organism evidence="1 2">
    <name type="scientific">Anopheles minimus</name>
    <dbReference type="NCBI Taxonomy" id="112268"/>
    <lineage>
        <taxon>Eukaryota</taxon>
        <taxon>Metazoa</taxon>
        <taxon>Ecdysozoa</taxon>
        <taxon>Arthropoda</taxon>
        <taxon>Hexapoda</taxon>
        <taxon>Insecta</taxon>
        <taxon>Pterygota</taxon>
        <taxon>Neoptera</taxon>
        <taxon>Endopterygota</taxon>
        <taxon>Diptera</taxon>
        <taxon>Nematocera</taxon>
        <taxon>Culicoidea</taxon>
        <taxon>Culicidae</taxon>
        <taxon>Anophelinae</taxon>
        <taxon>Anopheles</taxon>
    </lineage>
</organism>
<dbReference type="AlphaFoldDB" id="A0A182W8W3"/>
<name>A0A182W8W3_9DIPT</name>
<keyword evidence="2" id="KW-1185">Reference proteome</keyword>
<evidence type="ECO:0000313" key="1">
    <source>
        <dbReference type="EnsemblMetazoa" id="AMIN006787-PA"/>
    </source>
</evidence>
<dbReference type="EnsemblMetazoa" id="AMIN006787-RA">
    <property type="protein sequence ID" value="AMIN006787-PA"/>
    <property type="gene ID" value="AMIN006787"/>
</dbReference>
<dbReference type="VEuPathDB" id="VectorBase:AMIN006787"/>
<protein>
    <submittedName>
        <fullName evidence="1">Uncharacterized protein</fullName>
    </submittedName>
</protein>
<dbReference type="Proteomes" id="UP000075920">
    <property type="component" value="Unassembled WGS sequence"/>
</dbReference>
<reference evidence="2" key="1">
    <citation type="submission" date="2013-03" db="EMBL/GenBank/DDBJ databases">
        <title>The Genome Sequence of Anopheles minimus MINIMUS1.</title>
        <authorList>
            <consortium name="The Broad Institute Genomics Platform"/>
            <person name="Neafsey D.E."/>
            <person name="Walton C."/>
            <person name="Walker B."/>
            <person name="Young S.K."/>
            <person name="Zeng Q."/>
            <person name="Gargeya S."/>
            <person name="Fitzgerald M."/>
            <person name="Haas B."/>
            <person name="Abouelleil A."/>
            <person name="Allen A.W."/>
            <person name="Alvarado L."/>
            <person name="Arachchi H.M."/>
            <person name="Berlin A.M."/>
            <person name="Chapman S.B."/>
            <person name="Gainer-Dewar J."/>
            <person name="Goldberg J."/>
            <person name="Griggs A."/>
            <person name="Gujja S."/>
            <person name="Hansen M."/>
            <person name="Howarth C."/>
            <person name="Imamovic A."/>
            <person name="Ireland A."/>
            <person name="Larimer J."/>
            <person name="McCowan C."/>
            <person name="Murphy C."/>
            <person name="Pearson M."/>
            <person name="Poon T.W."/>
            <person name="Priest M."/>
            <person name="Roberts A."/>
            <person name="Saif S."/>
            <person name="Shea T."/>
            <person name="Sisk P."/>
            <person name="Sykes S."/>
            <person name="Wortman J."/>
            <person name="Nusbaum C."/>
            <person name="Birren B."/>
        </authorList>
    </citation>
    <scope>NUCLEOTIDE SEQUENCE [LARGE SCALE GENOMIC DNA]</scope>
    <source>
        <strain evidence="2">MINIMUS1</strain>
    </source>
</reference>
<sequence length="66" mass="7136">MAILSVFGVGKNSDRIVSSNSCAARDGIRVGCLDHAQLMATGTLFTGRPEVVGVGRRRYKRMIVKL</sequence>
<evidence type="ECO:0000313" key="2">
    <source>
        <dbReference type="Proteomes" id="UP000075920"/>
    </source>
</evidence>
<reference evidence="1" key="2">
    <citation type="submission" date="2020-05" db="UniProtKB">
        <authorList>
            <consortium name="EnsemblMetazoa"/>
        </authorList>
    </citation>
    <scope>IDENTIFICATION</scope>
    <source>
        <strain evidence="1">MINIMUS1</strain>
    </source>
</reference>